<comment type="subcellular location">
    <subcellularLocation>
        <location evidence="1 4">Nucleus</location>
    </subcellularLocation>
</comment>
<feature type="compositionally biased region" description="Low complexity" evidence="5">
    <location>
        <begin position="552"/>
        <end position="565"/>
    </location>
</feature>
<dbReference type="InterPro" id="IPR036600">
    <property type="entry name" value="PAH_sf"/>
</dbReference>
<feature type="region of interest" description="Disordered" evidence="5">
    <location>
        <begin position="1"/>
        <end position="68"/>
    </location>
</feature>
<dbReference type="Pfam" id="PF02671">
    <property type="entry name" value="PAH"/>
    <property type="match status" value="3"/>
</dbReference>
<dbReference type="SUPFAM" id="SSF47762">
    <property type="entry name" value="PAH2 domain"/>
    <property type="match status" value="3"/>
</dbReference>
<dbReference type="EMBL" id="JAWDJO010000116">
    <property type="protein sequence ID" value="KAL1893108.1"/>
    <property type="molecule type" value="Genomic_DNA"/>
</dbReference>
<evidence type="ECO:0000256" key="1">
    <source>
        <dbReference type="ARBA" id="ARBA00004123"/>
    </source>
</evidence>
<dbReference type="PANTHER" id="PTHR12346">
    <property type="entry name" value="SIN3B-RELATED"/>
    <property type="match status" value="1"/>
</dbReference>
<organism evidence="7 8">
    <name type="scientific">Ceratocystis pirilliformis</name>
    <dbReference type="NCBI Taxonomy" id="259994"/>
    <lineage>
        <taxon>Eukaryota</taxon>
        <taxon>Fungi</taxon>
        <taxon>Dikarya</taxon>
        <taxon>Ascomycota</taxon>
        <taxon>Pezizomycotina</taxon>
        <taxon>Sordariomycetes</taxon>
        <taxon>Hypocreomycetidae</taxon>
        <taxon>Microascales</taxon>
        <taxon>Ceratocystidaceae</taxon>
        <taxon>Ceratocystis</taxon>
    </lineage>
</organism>
<feature type="region of interest" description="Disordered" evidence="5">
    <location>
        <begin position="1012"/>
        <end position="1057"/>
    </location>
</feature>
<dbReference type="PROSITE" id="PS51477">
    <property type="entry name" value="PAH"/>
    <property type="match status" value="2"/>
</dbReference>
<evidence type="ECO:0000256" key="2">
    <source>
        <dbReference type="ARBA" id="ARBA00022491"/>
    </source>
</evidence>
<dbReference type="PANTHER" id="PTHR12346:SF0">
    <property type="entry name" value="SIN3A, ISOFORM G"/>
    <property type="match status" value="1"/>
</dbReference>
<dbReference type="InterPro" id="IPR013194">
    <property type="entry name" value="HDAC_interact_dom"/>
</dbReference>
<dbReference type="InterPro" id="IPR039774">
    <property type="entry name" value="Sin3-like"/>
</dbReference>
<feature type="compositionally biased region" description="Polar residues" evidence="5">
    <location>
        <begin position="119"/>
        <end position="129"/>
    </location>
</feature>
<feature type="region of interest" description="Disordered" evidence="5">
    <location>
        <begin position="299"/>
        <end position="369"/>
    </location>
</feature>
<proteinExistence type="predicted"/>
<dbReference type="Pfam" id="PF16879">
    <property type="entry name" value="Sin3a_C"/>
    <property type="match status" value="1"/>
</dbReference>
<feature type="compositionally biased region" description="Polar residues" evidence="5">
    <location>
        <begin position="306"/>
        <end position="317"/>
    </location>
</feature>
<dbReference type="Pfam" id="PF08295">
    <property type="entry name" value="Sin3_corepress"/>
    <property type="match status" value="1"/>
</dbReference>
<keyword evidence="8" id="KW-1185">Reference proteome</keyword>
<feature type="compositionally biased region" description="Polar residues" evidence="5">
    <location>
        <begin position="1039"/>
        <end position="1048"/>
    </location>
</feature>
<feature type="compositionally biased region" description="Basic and acidic residues" evidence="5">
    <location>
        <begin position="11"/>
        <end position="24"/>
    </location>
</feature>
<protein>
    <submittedName>
        <fullName evidence="7">Transcriptional regulatory protein sin3</fullName>
    </submittedName>
</protein>
<evidence type="ECO:0000313" key="8">
    <source>
        <dbReference type="Proteomes" id="UP001583280"/>
    </source>
</evidence>
<accession>A0ABR3YXN7</accession>
<feature type="region of interest" description="Disordered" evidence="5">
    <location>
        <begin position="384"/>
        <end position="411"/>
    </location>
</feature>
<evidence type="ECO:0000259" key="6">
    <source>
        <dbReference type="SMART" id="SM00761"/>
    </source>
</evidence>
<feature type="region of interest" description="Disordered" evidence="5">
    <location>
        <begin position="515"/>
        <end position="577"/>
    </location>
</feature>
<feature type="domain" description="Histone deacetylase interacting" evidence="6">
    <location>
        <begin position="698"/>
        <end position="799"/>
    </location>
</feature>
<feature type="region of interest" description="Disordered" evidence="5">
    <location>
        <begin position="95"/>
        <end position="142"/>
    </location>
</feature>
<feature type="compositionally biased region" description="Basic and acidic residues" evidence="5">
    <location>
        <begin position="33"/>
        <end position="46"/>
    </location>
</feature>
<sequence>MNNQIQHTIPRHFEREREMEDHRQRALNPQEEIPSREREQAERQGREQYPPGPTPPHHSNAGSLPIHQPVASRLPGAIHSPGGILAGHGSALAPIPLGAPPGSGPASNFGTPIHDQQGRPFQNSVNGPGQHQMYPPMPHNNGPMNNAPMNAQNIPQQSGPGFNPGMSLQDNQRAISQTQFGPASGGHPPPPSSQGPAIAQGQQPILNDALTYLDQVKVQFHEQPDVYNRFLDIMKDFKSQAIDTPGVINRVSDLFAGHPNLIQGFNTFLPPGYRIECGANNDPNTIRVTTPMGTTVQSIAGKGPQLDSNKPGTSQPFYGQRGGNWPPQQAPQHSIESPEVSFSNPAQNGVPMYGPGNVQVQGPSPYDAPGQIRNVSGPVQGLPGIPPAGAPGPRNVHTPTPGSGPAPQNGAIQQQNMEKRGPVEFNHAISYVNKIKNRFQDRPEIYKQFLEILQTYQRESKAITEVYAQVTSLFHSAPDLLEDFKQFLPETTGQTKTTPGRSGDDIPAVTSALMQTPQPNRDGQKMPPLGSFAPPASASKDTKKRPRIDKTSVAPTASPAEPSSSNLRTTSNIPTGVKRAKIAHKNGTDMIEPTLTPLMPEPIPPQGTPSSSQDDLAFFDRVKKYISNKSTMVEFIKLCNLFSQQIIDRTALYHRGLTYLQGNPELTTSWKHFLDFEPQDQSVVNRPMPPTDKVSLSNCRGYGPSYRLLPKRERLKPCSGRDELCNSVLNDDWASHPTWASEDSGFVAHRKNAFEEGLHRIEEERHDYDFYISANLKCIQLLEPIAQQMLVMSPNEQDTFRMPAALSGQSTSIFKRVCKKIYGDRGIEVVNDLFNNPFAVVPIVLARMKHKDEEWRFSQREWEKVWRSQTEAMHLRSLDHMGILVKQNDKRNLSAKHLVDLIKTRHENQRRERQVKGKTSHNQFVWSFEDKDVVMDLLRLMLLYISHSAQHSISEKERILEFFESFVPAMFDLPEEMVLERMPKIQLDSSDEEEHIPYALFNARRKTGRKGDLLRGVLDPGRNSSRSRGQKDGSVAGSKETTPDANSSNDEEMADVSEDTPAVIAPPPCESWLNSVPTPAQVGKGAGVPSLDKDFKADGMFKRPWYNFFCNQTVYVFLSLFNTLYTRLCDVKNSTDSVKLSIARLTRPKPGKDIGFIEERIRFFDAQTEPSAFWPRTLELVEDYIAGEVDEPKYQEILRHYFMISGWKLYTIQDLLKTLCRLALTSTSSDAKEKTPEIIAQYLASRDRDETSYLTEINMRKFVEKCVKDGEMFAFSWFPETSVLTARWLQREDTTFHIDDMQLQERWQYYVSAYLRPGYTEGVNVGKMSRIALVRNFPFEIDFAGPPDESALPECVQDEHNLGIGICMSTAQIVWNSPGVEYSIYDRPAADKETWEQRLKTIDHNSQYRSMKLKKLITSSDWIKNATSAELEQANARYTNLVQKGPQADSDIDIVADADVTIADADATVADTTIEA</sequence>
<dbReference type="Gene3D" id="1.20.1160.11">
    <property type="entry name" value="Paired amphipathic helix"/>
    <property type="match status" value="3"/>
</dbReference>
<keyword evidence="2" id="KW-0678">Repressor</keyword>
<dbReference type="Proteomes" id="UP001583280">
    <property type="component" value="Unassembled WGS sequence"/>
</dbReference>
<evidence type="ECO:0000256" key="3">
    <source>
        <dbReference type="ARBA" id="ARBA00023242"/>
    </source>
</evidence>
<evidence type="ECO:0000256" key="5">
    <source>
        <dbReference type="SAM" id="MobiDB-lite"/>
    </source>
</evidence>
<comment type="caution">
    <text evidence="7">The sequence shown here is derived from an EMBL/GenBank/DDBJ whole genome shotgun (WGS) entry which is preliminary data.</text>
</comment>
<dbReference type="InterPro" id="IPR003822">
    <property type="entry name" value="PAH"/>
</dbReference>
<gene>
    <name evidence="7" type="primary">SIN3</name>
    <name evidence="7" type="ORF">Cpir12675_004254</name>
</gene>
<evidence type="ECO:0000313" key="7">
    <source>
        <dbReference type="EMBL" id="KAL1893108.1"/>
    </source>
</evidence>
<dbReference type="SMART" id="SM00761">
    <property type="entry name" value="HDAC_interact"/>
    <property type="match status" value="1"/>
</dbReference>
<feature type="compositionally biased region" description="Polar residues" evidence="5">
    <location>
        <begin position="326"/>
        <end position="347"/>
    </location>
</feature>
<dbReference type="InterPro" id="IPR031693">
    <property type="entry name" value="Sin3_C"/>
</dbReference>
<feature type="region of interest" description="Disordered" evidence="5">
    <location>
        <begin position="178"/>
        <end position="199"/>
    </location>
</feature>
<evidence type="ECO:0000256" key="4">
    <source>
        <dbReference type="PROSITE-ProRule" id="PRU00810"/>
    </source>
</evidence>
<keyword evidence="3 4" id="KW-0539">Nucleus</keyword>
<name>A0ABR3YXN7_9PEZI</name>
<reference evidence="7 8" key="1">
    <citation type="journal article" date="2024" name="IMA Fungus">
        <title>IMA Genome - F19 : A genome assembly and annotation guide to empower mycologists, including annotated draft genome sequences of Ceratocystis pirilliformis, Diaporthe australafricana, Fusarium ophioides, Paecilomyces lecythidis, and Sporothrix stenoceras.</title>
        <authorList>
            <person name="Aylward J."/>
            <person name="Wilson A.M."/>
            <person name="Visagie C.M."/>
            <person name="Spraker J."/>
            <person name="Barnes I."/>
            <person name="Buitendag C."/>
            <person name="Ceriani C."/>
            <person name="Del Mar Angel L."/>
            <person name="du Plessis D."/>
            <person name="Fuchs T."/>
            <person name="Gasser K."/>
            <person name="Kramer D."/>
            <person name="Li W."/>
            <person name="Munsamy K."/>
            <person name="Piso A."/>
            <person name="Price J.L."/>
            <person name="Sonnekus B."/>
            <person name="Thomas C."/>
            <person name="van der Nest A."/>
            <person name="van Dijk A."/>
            <person name="van Heerden A."/>
            <person name="van Vuuren N."/>
            <person name="Yilmaz N."/>
            <person name="Duong T.A."/>
            <person name="van der Merwe N.A."/>
            <person name="Wingfield M.J."/>
            <person name="Wingfield B.D."/>
        </authorList>
    </citation>
    <scope>NUCLEOTIDE SEQUENCE [LARGE SCALE GENOMIC DNA]</scope>
    <source>
        <strain evidence="7 8">CMW 12675</strain>
    </source>
</reference>